<reference evidence="1 2" key="1">
    <citation type="submission" date="2023-10" db="EMBL/GenBank/DDBJ databases">
        <title>Comparative genomics analysis reveals potential genetic determinants of host preference in Cryptosporidium xiaoi.</title>
        <authorList>
            <person name="Xiao L."/>
            <person name="Li J."/>
        </authorList>
    </citation>
    <scope>NUCLEOTIDE SEQUENCE [LARGE SCALE GENOMIC DNA]</scope>
    <source>
        <strain evidence="1 2">52996</strain>
    </source>
</reference>
<accession>A0AAV9XXF7</accession>
<dbReference type="InterPro" id="IPR016435">
    <property type="entry name" value="DPH1/DPH2"/>
</dbReference>
<name>A0AAV9XXF7_9CRYT</name>
<dbReference type="PANTHER" id="PTHR10762">
    <property type="entry name" value="DIPHTHAMIDE BIOSYNTHESIS PROTEIN"/>
    <property type="match status" value="1"/>
</dbReference>
<evidence type="ECO:0000313" key="1">
    <source>
        <dbReference type="EMBL" id="KAK6589357.1"/>
    </source>
</evidence>
<sequence length="585" mass="68541">MGLEMDLGNYNNVNFQEVSDWVVKHVSDRDKNTIVGLQFNEYDVEYGPKIQFLIEKSVMNKLKVLDGERFMKLEIRFVIISDNLNPLCCIDTLNIKKSHSNLLLRFGECCYTNITEFDIPLLFIRPDPYYNFHSKNNSDCCSFAESVTKFLRVEISKMTDERTSFEYNLNQNGSEIEHIFSVSVIFSFQNMLVNSKIKEKLLNLIAELNNSKGVLLKSINGYLVSDIESNEDIIKDNTKLMCNRIVDKLSRDTPELDLVQIEAQGKKQNNEIIFFHIIPKEMIKSNDKNVNRSTYFNCFLKRVYLRYNQVFKILVTELNYGYNWSLSINSTYYDDLDKYIAKRFIYIERALSIQKVNRVAFMIFPGTTSDEWKLIDFYSTFTSRKDINNNSRVRIETHIILFTSISEVKLRNFTNIDIYCYFGCPEYFIYHIVYFLNIKSPVILTPYEYEVYLGIREWTPTFLNSFDLFNKLNDSINAKKSFSDESEAEYSNSESDYTKLMISNNQSGNIQIDNNSEMTTTKYDDGHIRHYDSQSKKLILRLKDIRKNLSSSFYGLDPFENTKSIPKVTQGRYGVASIYLNETQK</sequence>
<dbReference type="SFLD" id="SFLDS00032">
    <property type="entry name" value="Radical_SAM_3-amino-3-carboxyp"/>
    <property type="match status" value="1"/>
</dbReference>
<evidence type="ECO:0000313" key="2">
    <source>
        <dbReference type="Proteomes" id="UP001311799"/>
    </source>
</evidence>
<dbReference type="EMBL" id="JAWDEY010000013">
    <property type="protein sequence ID" value="KAK6589357.1"/>
    <property type="molecule type" value="Genomic_DNA"/>
</dbReference>
<gene>
    <name evidence="1" type="ORF">RS030_213342</name>
</gene>
<dbReference type="GO" id="GO:0090560">
    <property type="term" value="F:2-(3-amino-3-carboxypropyl)histidine synthase activity"/>
    <property type="evidence" value="ECO:0007669"/>
    <property type="project" value="InterPro"/>
</dbReference>
<comment type="caution">
    <text evidence="1">The sequence shown here is derived from an EMBL/GenBank/DDBJ whole genome shotgun (WGS) entry which is preliminary data.</text>
</comment>
<dbReference type="AlphaFoldDB" id="A0AAV9XXF7"/>
<dbReference type="Proteomes" id="UP001311799">
    <property type="component" value="Unassembled WGS sequence"/>
</dbReference>
<dbReference type="GO" id="GO:0017183">
    <property type="term" value="P:protein histidyl modification to diphthamide"/>
    <property type="evidence" value="ECO:0007669"/>
    <property type="project" value="InterPro"/>
</dbReference>
<protein>
    <submittedName>
        <fullName evidence="1">Uncharacterized protein</fullName>
    </submittedName>
</protein>
<keyword evidence="2" id="KW-1185">Reference proteome</keyword>
<organism evidence="1 2">
    <name type="scientific">Cryptosporidium xiaoi</name>
    <dbReference type="NCBI Taxonomy" id="659607"/>
    <lineage>
        <taxon>Eukaryota</taxon>
        <taxon>Sar</taxon>
        <taxon>Alveolata</taxon>
        <taxon>Apicomplexa</taxon>
        <taxon>Conoidasida</taxon>
        <taxon>Coccidia</taxon>
        <taxon>Eucoccidiorida</taxon>
        <taxon>Eimeriorina</taxon>
        <taxon>Cryptosporidiidae</taxon>
        <taxon>Cryptosporidium</taxon>
    </lineage>
</organism>
<dbReference type="PANTHER" id="PTHR10762:SF1">
    <property type="entry name" value="2-(3-AMINO-3-CARBOXYPROPYL)HISTIDINE SYNTHASE SUBUNIT 1"/>
    <property type="match status" value="1"/>
</dbReference>
<proteinExistence type="predicted"/>
<dbReference type="Pfam" id="PF01866">
    <property type="entry name" value="Diphthamide_syn"/>
    <property type="match status" value="1"/>
</dbReference>